<sequence length="242" mass="25522">MTGALAALAVPAAQASTPATAGQGKTDSAAAALAPCVQAAKKTGAKAWTCMPTGLTVTTDAAGKPSGQFTPIAAAIPAQIDGPVGTLDDYDTWCENGSICHRKISSYIGETKGNAAYGNSQGVIGTFDVVLRTNLNGRQAQWRVTLIRDTGPGLQFSNVRVNCWEEISNWPDNNCGVHGAGSPYVSYRWGSGLLYGNRLNNSNEYYGAVNGSFTPNGYPQYTMGTLESRYFNCYGTGNCYFP</sequence>
<reference evidence="2 3" key="1">
    <citation type="submission" date="2020-06" db="EMBL/GenBank/DDBJ databases">
        <title>Actinokineospora xiongansis sp. nov., isolated from soil of Baiyangdian.</title>
        <authorList>
            <person name="Zhang X."/>
        </authorList>
    </citation>
    <scope>NUCLEOTIDE SEQUENCE [LARGE SCALE GENOMIC DNA]</scope>
    <source>
        <strain evidence="2 3">HBU206404</strain>
    </source>
</reference>
<keyword evidence="1" id="KW-0732">Signal</keyword>
<comment type="caution">
    <text evidence="2">The sequence shown here is derived from an EMBL/GenBank/DDBJ whole genome shotgun (WGS) entry which is preliminary data.</text>
</comment>
<protein>
    <recommendedName>
        <fullName evidence="4">Peptidase inhibitor family I36</fullName>
    </recommendedName>
</protein>
<organism evidence="2 3">
    <name type="scientific">Actinokineospora xionganensis</name>
    <dbReference type="NCBI Taxonomy" id="2684470"/>
    <lineage>
        <taxon>Bacteria</taxon>
        <taxon>Bacillati</taxon>
        <taxon>Actinomycetota</taxon>
        <taxon>Actinomycetes</taxon>
        <taxon>Pseudonocardiales</taxon>
        <taxon>Pseudonocardiaceae</taxon>
        <taxon>Actinokineospora</taxon>
    </lineage>
</organism>
<evidence type="ECO:0000256" key="1">
    <source>
        <dbReference type="SAM" id="SignalP"/>
    </source>
</evidence>
<dbReference type="RefSeq" id="WP_187223785.1">
    <property type="nucleotide sequence ID" value="NZ_JABVED010000019.1"/>
</dbReference>
<dbReference type="EMBL" id="JABVED010000019">
    <property type="protein sequence ID" value="MBC6450688.1"/>
    <property type="molecule type" value="Genomic_DNA"/>
</dbReference>
<name>A0ABR7LDA1_9PSEU</name>
<keyword evidence="3" id="KW-1185">Reference proteome</keyword>
<dbReference type="Proteomes" id="UP000734823">
    <property type="component" value="Unassembled WGS sequence"/>
</dbReference>
<evidence type="ECO:0000313" key="2">
    <source>
        <dbReference type="EMBL" id="MBC6450688.1"/>
    </source>
</evidence>
<evidence type="ECO:0008006" key="4">
    <source>
        <dbReference type="Google" id="ProtNLM"/>
    </source>
</evidence>
<feature type="signal peptide" evidence="1">
    <location>
        <begin position="1"/>
        <end position="21"/>
    </location>
</feature>
<accession>A0ABR7LDA1</accession>
<evidence type="ECO:0000313" key="3">
    <source>
        <dbReference type="Proteomes" id="UP000734823"/>
    </source>
</evidence>
<proteinExistence type="predicted"/>
<gene>
    <name evidence="2" type="ORF">GPZ80_26360</name>
</gene>
<feature type="chain" id="PRO_5045753996" description="Peptidase inhibitor family I36" evidence="1">
    <location>
        <begin position="22"/>
        <end position="242"/>
    </location>
</feature>